<keyword evidence="10" id="KW-1185">Reference proteome</keyword>
<evidence type="ECO:0000313" key="9">
    <source>
        <dbReference type="EMBL" id="CAB3396962.1"/>
    </source>
</evidence>
<keyword evidence="5 8" id="KW-0812">Transmembrane</keyword>
<keyword evidence="3 8" id="KW-0328">Glycosyltransferase</keyword>
<dbReference type="AlphaFoldDB" id="A0A8S1E5B4"/>
<dbReference type="GO" id="GO:0016020">
    <property type="term" value="C:membrane"/>
    <property type="evidence" value="ECO:0007669"/>
    <property type="project" value="UniProtKB-SubCell"/>
</dbReference>
<dbReference type="OrthoDB" id="2526284at2759"/>
<evidence type="ECO:0000256" key="6">
    <source>
        <dbReference type="ARBA" id="ARBA00022989"/>
    </source>
</evidence>
<accession>A0A8S1E5B4</accession>
<dbReference type="EMBL" id="CADEPM010000001">
    <property type="protein sequence ID" value="CAB3396962.1"/>
    <property type="molecule type" value="Genomic_DNA"/>
</dbReference>
<keyword evidence="7 8" id="KW-0472">Membrane</keyword>
<comment type="caution">
    <text evidence="9">The sequence shown here is derived from an EMBL/GenBank/DDBJ whole genome shotgun (WGS) entry which is preliminary data.</text>
</comment>
<comment type="subcellular location">
    <subcellularLocation>
        <location evidence="1">Membrane</location>
        <topology evidence="1">Single-pass membrane protein</topology>
    </subcellularLocation>
</comment>
<feature type="transmembrane region" description="Helical" evidence="8">
    <location>
        <begin position="7"/>
        <end position="24"/>
    </location>
</feature>
<organism evidence="9 10">
    <name type="scientific">Caenorhabditis bovis</name>
    <dbReference type="NCBI Taxonomy" id="2654633"/>
    <lineage>
        <taxon>Eukaryota</taxon>
        <taxon>Metazoa</taxon>
        <taxon>Ecdysozoa</taxon>
        <taxon>Nematoda</taxon>
        <taxon>Chromadorea</taxon>
        <taxon>Rhabditida</taxon>
        <taxon>Rhabditina</taxon>
        <taxon>Rhabditomorpha</taxon>
        <taxon>Rhabditoidea</taxon>
        <taxon>Rhabditidae</taxon>
        <taxon>Peloderinae</taxon>
        <taxon>Caenorhabditis</taxon>
    </lineage>
</organism>
<evidence type="ECO:0000256" key="5">
    <source>
        <dbReference type="ARBA" id="ARBA00022692"/>
    </source>
</evidence>
<dbReference type="InterPro" id="IPR008166">
    <property type="entry name" value="Glyco_transf_92"/>
</dbReference>
<evidence type="ECO:0000256" key="1">
    <source>
        <dbReference type="ARBA" id="ARBA00004167"/>
    </source>
</evidence>
<keyword evidence="6 8" id="KW-1133">Transmembrane helix</keyword>
<evidence type="ECO:0000256" key="7">
    <source>
        <dbReference type="ARBA" id="ARBA00023136"/>
    </source>
</evidence>
<proteinExistence type="inferred from homology"/>
<dbReference type="Proteomes" id="UP000494206">
    <property type="component" value="Unassembled WGS sequence"/>
</dbReference>
<dbReference type="GO" id="GO:0005737">
    <property type="term" value="C:cytoplasm"/>
    <property type="evidence" value="ECO:0007669"/>
    <property type="project" value="TreeGrafter"/>
</dbReference>
<keyword evidence="4 8" id="KW-0808">Transferase</keyword>
<evidence type="ECO:0000256" key="4">
    <source>
        <dbReference type="ARBA" id="ARBA00022679"/>
    </source>
</evidence>
<dbReference type="GO" id="GO:0016757">
    <property type="term" value="F:glycosyltransferase activity"/>
    <property type="evidence" value="ECO:0007669"/>
    <property type="project" value="UniProtKB-UniRule"/>
</dbReference>
<sequence>MKKSDQLVCLCIFAGFICLIYISTSTPRYQMFSYRVPFIETVINPTNSTEDSNEIRGYDEVVDGKPMPEYLKTLVAANKLSAGLFDKFSEVNVMTVYEFPDHYSVVLAIETTIGKTLYCRYSGTDGKEIADPVPSVVYPGFVVYCSRRNGTTIVGVTKTATTPLNTKNTKIPIKRLFKSHLKHLTYCLAPIFGDEPKWLLFAEMIEHYKLQGVEKFFIYIRKISDYDLKIVESYRKSGEVEIIDVPPAYDDVIKQQLMAVADCHLRNKKYSKWTIFSDIDERLIMTDSNKTIAQFLKEPKDENIGAFVFPQRWILKKAQMPEFYQDEHQVLERMPTLQWHETSAPAIKGHKSCTSERNCWGKLIIENEKVIRISVHEVDKLYPNYREEFLDPKIGYIRHYRDVEMQSWARNNWNLLTGFGAFSNTSYPKNFGDVLARNVVERVKSVYG</sequence>
<reference evidence="9 10" key="1">
    <citation type="submission" date="2020-04" db="EMBL/GenBank/DDBJ databases">
        <authorList>
            <person name="Laetsch R D."/>
            <person name="Stevens L."/>
            <person name="Kumar S."/>
            <person name="Blaxter L. M."/>
        </authorList>
    </citation>
    <scope>NUCLEOTIDE SEQUENCE [LARGE SCALE GENOMIC DNA]</scope>
</reference>
<dbReference type="EC" id="2.4.1.-" evidence="8"/>
<name>A0A8S1E5B4_9PELO</name>
<evidence type="ECO:0000256" key="8">
    <source>
        <dbReference type="RuleBase" id="RU366017"/>
    </source>
</evidence>
<gene>
    <name evidence="9" type="ORF">CBOVIS_LOCUS444</name>
</gene>
<dbReference type="PANTHER" id="PTHR21461:SF19">
    <property type="entry name" value="GLYCOSYLTRANSFERASE FAMILY 92 PROTEIN"/>
    <property type="match status" value="1"/>
</dbReference>
<dbReference type="PANTHER" id="PTHR21461">
    <property type="entry name" value="GLYCOSYLTRANSFERASE FAMILY 92 PROTEIN"/>
    <property type="match status" value="1"/>
</dbReference>
<comment type="similarity">
    <text evidence="2 8">Belongs to the glycosyltransferase 92 family.</text>
</comment>
<protein>
    <recommendedName>
        <fullName evidence="8">Glycosyltransferase family 92 protein</fullName>
        <ecNumber evidence="8">2.4.1.-</ecNumber>
    </recommendedName>
</protein>
<dbReference type="Pfam" id="PF01697">
    <property type="entry name" value="Glyco_transf_92"/>
    <property type="match status" value="1"/>
</dbReference>
<evidence type="ECO:0000313" key="10">
    <source>
        <dbReference type="Proteomes" id="UP000494206"/>
    </source>
</evidence>
<evidence type="ECO:0000256" key="3">
    <source>
        <dbReference type="ARBA" id="ARBA00022676"/>
    </source>
</evidence>
<evidence type="ECO:0000256" key="2">
    <source>
        <dbReference type="ARBA" id="ARBA00007647"/>
    </source>
</evidence>